<dbReference type="PANTHER" id="PTHR40465:SF1">
    <property type="entry name" value="DUF6534 DOMAIN-CONTAINING PROTEIN"/>
    <property type="match status" value="1"/>
</dbReference>
<protein>
    <recommendedName>
        <fullName evidence="2">DUF6534 domain-containing protein</fullName>
    </recommendedName>
</protein>
<keyword evidence="1" id="KW-0472">Membrane</keyword>
<evidence type="ECO:0000256" key="1">
    <source>
        <dbReference type="SAM" id="Phobius"/>
    </source>
</evidence>
<evidence type="ECO:0000313" key="4">
    <source>
        <dbReference type="Proteomes" id="UP000054018"/>
    </source>
</evidence>
<proteinExistence type="predicted"/>
<reference evidence="4" key="2">
    <citation type="submission" date="2015-01" db="EMBL/GenBank/DDBJ databases">
        <title>Evolutionary Origins and Diversification of the Mycorrhizal Mutualists.</title>
        <authorList>
            <consortium name="DOE Joint Genome Institute"/>
            <consortium name="Mycorrhizal Genomics Consortium"/>
            <person name="Kohler A."/>
            <person name="Kuo A."/>
            <person name="Nagy L.G."/>
            <person name="Floudas D."/>
            <person name="Copeland A."/>
            <person name="Barry K.W."/>
            <person name="Cichocki N."/>
            <person name="Veneault-Fourrey C."/>
            <person name="LaButti K."/>
            <person name="Lindquist E.A."/>
            <person name="Lipzen A."/>
            <person name="Lundell T."/>
            <person name="Morin E."/>
            <person name="Murat C."/>
            <person name="Riley R."/>
            <person name="Ohm R."/>
            <person name="Sun H."/>
            <person name="Tunlid A."/>
            <person name="Henrissat B."/>
            <person name="Grigoriev I.V."/>
            <person name="Hibbett D.S."/>
            <person name="Martin F."/>
        </authorList>
    </citation>
    <scope>NUCLEOTIDE SEQUENCE [LARGE SCALE GENOMIC DNA]</scope>
    <source>
        <strain evidence="4">441</strain>
    </source>
</reference>
<name>A0A0D0A1K3_9AGAM</name>
<dbReference type="STRING" id="765257.A0A0D0A1K3"/>
<feature type="domain" description="DUF6534" evidence="2">
    <location>
        <begin position="173"/>
        <end position="260"/>
    </location>
</feature>
<organism evidence="3 4">
    <name type="scientific">Pisolithus microcarpus 441</name>
    <dbReference type="NCBI Taxonomy" id="765257"/>
    <lineage>
        <taxon>Eukaryota</taxon>
        <taxon>Fungi</taxon>
        <taxon>Dikarya</taxon>
        <taxon>Basidiomycota</taxon>
        <taxon>Agaricomycotina</taxon>
        <taxon>Agaricomycetes</taxon>
        <taxon>Agaricomycetidae</taxon>
        <taxon>Boletales</taxon>
        <taxon>Sclerodermatineae</taxon>
        <taxon>Pisolithaceae</taxon>
        <taxon>Pisolithus</taxon>
    </lineage>
</organism>
<feature type="transmembrane region" description="Helical" evidence="1">
    <location>
        <begin position="202"/>
        <end position="223"/>
    </location>
</feature>
<dbReference type="AlphaFoldDB" id="A0A0D0A1K3"/>
<dbReference type="HOGENOM" id="CLU_046025_5_0_1"/>
<dbReference type="InterPro" id="IPR045339">
    <property type="entry name" value="DUF6534"/>
</dbReference>
<gene>
    <name evidence="3" type="ORF">PISMIDRAFT_614465</name>
</gene>
<accession>A0A0D0A1K3</accession>
<feature type="transmembrane region" description="Helical" evidence="1">
    <location>
        <begin position="124"/>
        <end position="149"/>
    </location>
</feature>
<dbReference type="Proteomes" id="UP000054018">
    <property type="component" value="Unassembled WGS sequence"/>
</dbReference>
<sequence>MSIPDEFGSTLIGGLISTMFLSPIKVIWYSYSPGTYVYYMHYSEDTSAIRFLVSGVWILSTLHFSFMCHFLYYYLITNYGNPASLLYLVWSLPASILVHAFVASAVQCFFIHQIHHLCRPQLKWWVTTPIMLLTLAGTGCGTATAILKFLNTETSLSMQISLHIGTPALAIYMLAEIMIAVSLCTLLYDGSSRSSFPRTKRLLNTLIIYAVNRCLLAVLVTIAELVTEVNNQAAWTITLDFICQGVYSNSLLASLNTREYLRSQASSTISDLRVAAVNFPKPSKLEGDVGSSEDGTKRFGVLEEAVIDVTADPGLRKQVEV</sequence>
<dbReference type="PANTHER" id="PTHR40465">
    <property type="entry name" value="CHROMOSOME 1, WHOLE GENOME SHOTGUN SEQUENCE"/>
    <property type="match status" value="1"/>
</dbReference>
<keyword evidence="4" id="KW-1185">Reference proteome</keyword>
<feature type="transmembrane region" description="Helical" evidence="1">
    <location>
        <begin position="87"/>
        <end position="112"/>
    </location>
</feature>
<keyword evidence="1" id="KW-1133">Transmembrane helix</keyword>
<dbReference type="Pfam" id="PF20152">
    <property type="entry name" value="DUF6534"/>
    <property type="match status" value="1"/>
</dbReference>
<feature type="transmembrane region" description="Helical" evidence="1">
    <location>
        <begin position="12"/>
        <end position="31"/>
    </location>
</feature>
<keyword evidence="1" id="KW-0812">Transmembrane</keyword>
<feature type="transmembrane region" description="Helical" evidence="1">
    <location>
        <begin position="169"/>
        <end position="190"/>
    </location>
</feature>
<reference evidence="3 4" key="1">
    <citation type="submission" date="2014-04" db="EMBL/GenBank/DDBJ databases">
        <authorList>
            <consortium name="DOE Joint Genome Institute"/>
            <person name="Kuo A."/>
            <person name="Kohler A."/>
            <person name="Costa M.D."/>
            <person name="Nagy L.G."/>
            <person name="Floudas D."/>
            <person name="Copeland A."/>
            <person name="Barry K.W."/>
            <person name="Cichocki N."/>
            <person name="Veneault-Fourrey C."/>
            <person name="LaButti K."/>
            <person name="Lindquist E.A."/>
            <person name="Lipzen A."/>
            <person name="Lundell T."/>
            <person name="Morin E."/>
            <person name="Murat C."/>
            <person name="Sun H."/>
            <person name="Tunlid A."/>
            <person name="Henrissat B."/>
            <person name="Grigoriev I.V."/>
            <person name="Hibbett D.S."/>
            <person name="Martin F."/>
            <person name="Nordberg H.P."/>
            <person name="Cantor M.N."/>
            <person name="Hua S.X."/>
        </authorList>
    </citation>
    <scope>NUCLEOTIDE SEQUENCE [LARGE SCALE GENOMIC DNA]</scope>
    <source>
        <strain evidence="3 4">441</strain>
    </source>
</reference>
<feature type="transmembrane region" description="Helical" evidence="1">
    <location>
        <begin position="51"/>
        <end position="75"/>
    </location>
</feature>
<dbReference type="EMBL" id="KN833693">
    <property type="protein sequence ID" value="KIK28342.1"/>
    <property type="molecule type" value="Genomic_DNA"/>
</dbReference>
<dbReference type="OrthoDB" id="2669231at2759"/>
<evidence type="ECO:0000259" key="2">
    <source>
        <dbReference type="Pfam" id="PF20152"/>
    </source>
</evidence>
<evidence type="ECO:0000313" key="3">
    <source>
        <dbReference type="EMBL" id="KIK28342.1"/>
    </source>
</evidence>